<dbReference type="RefSeq" id="XP_066701785.1">
    <property type="nucleotide sequence ID" value="XM_066841923.1"/>
</dbReference>
<evidence type="ECO:0000256" key="2">
    <source>
        <dbReference type="SAM" id="Phobius"/>
    </source>
</evidence>
<comment type="caution">
    <text evidence="3">The sequence shown here is derived from an EMBL/GenBank/DDBJ whole genome shotgun (WGS) entry which is preliminary data.</text>
</comment>
<keyword evidence="2" id="KW-0812">Transmembrane</keyword>
<organism evidence="3 4">
    <name type="scientific">Apiospora aurea</name>
    <dbReference type="NCBI Taxonomy" id="335848"/>
    <lineage>
        <taxon>Eukaryota</taxon>
        <taxon>Fungi</taxon>
        <taxon>Dikarya</taxon>
        <taxon>Ascomycota</taxon>
        <taxon>Pezizomycotina</taxon>
        <taxon>Sordariomycetes</taxon>
        <taxon>Xylariomycetidae</taxon>
        <taxon>Amphisphaeriales</taxon>
        <taxon>Apiosporaceae</taxon>
        <taxon>Apiospora</taxon>
    </lineage>
</organism>
<dbReference type="Proteomes" id="UP001391051">
    <property type="component" value="Unassembled WGS sequence"/>
</dbReference>
<evidence type="ECO:0008006" key="5">
    <source>
        <dbReference type="Google" id="ProtNLM"/>
    </source>
</evidence>
<dbReference type="GeneID" id="92074985"/>
<sequence>MVQSRAEPPLQPTPGDEPAYSVFKDVRVISPLCVLAVLVSATILGTVLYREHYKSRRERRRRQQSERRRLEGGLMAAAAVASTSGGAEQAEMTTPLLRPGVASVNYAAITPWSQLEAICEEARQRHHHHHEAHEPDENVDDVDEGEGEEEAYVYNVFALLPSPELLLLQVQMQQVQLRRYVDRTGQCRTCVRDVLLRRLEGRQRAAGTVAWRLGGRRVQRDGIGEVCEVCWEEV</sequence>
<name>A0ABR1QIB4_9PEZI</name>
<evidence type="ECO:0000313" key="4">
    <source>
        <dbReference type="Proteomes" id="UP001391051"/>
    </source>
</evidence>
<gene>
    <name evidence="3" type="ORF">PG986_005701</name>
</gene>
<accession>A0ABR1QIB4</accession>
<feature type="region of interest" description="Disordered" evidence="1">
    <location>
        <begin position="54"/>
        <end position="74"/>
    </location>
</feature>
<protein>
    <recommendedName>
        <fullName evidence="5">Transmembrane protein</fullName>
    </recommendedName>
</protein>
<proteinExistence type="predicted"/>
<feature type="region of interest" description="Disordered" evidence="1">
    <location>
        <begin position="123"/>
        <end position="145"/>
    </location>
</feature>
<keyword evidence="2" id="KW-1133">Transmembrane helix</keyword>
<reference evidence="3 4" key="1">
    <citation type="submission" date="2023-01" db="EMBL/GenBank/DDBJ databases">
        <title>Analysis of 21 Apiospora genomes using comparative genomics revels a genus with tremendous synthesis potential of carbohydrate active enzymes and secondary metabolites.</title>
        <authorList>
            <person name="Sorensen T."/>
        </authorList>
    </citation>
    <scope>NUCLEOTIDE SEQUENCE [LARGE SCALE GENOMIC DNA]</scope>
    <source>
        <strain evidence="3 4">CBS 24483</strain>
    </source>
</reference>
<evidence type="ECO:0000313" key="3">
    <source>
        <dbReference type="EMBL" id="KAK7956479.1"/>
    </source>
</evidence>
<keyword evidence="4" id="KW-1185">Reference proteome</keyword>
<evidence type="ECO:0000256" key="1">
    <source>
        <dbReference type="SAM" id="MobiDB-lite"/>
    </source>
</evidence>
<feature type="transmembrane region" description="Helical" evidence="2">
    <location>
        <begin position="28"/>
        <end position="49"/>
    </location>
</feature>
<keyword evidence="2" id="KW-0472">Membrane</keyword>
<dbReference type="EMBL" id="JAQQWE010000004">
    <property type="protein sequence ID" value="KAK7956479.1"/>
    <property type="molecule type" value="Genomic_DNA"/>
</dbReference>